<keyword evidence="1" id="KW-0812">Transmembrane</keyword>
<dbReference type="Proteomes" id="UP000295341">
    <property type="component" value="Unassembled WGS sequence"/>
</dbReference>
<evidence type="ECO:0000313" key="2">
    <source>
        <dbReference type="EMBL" id="TDU30901.1"/>
    </source>
</evidence>
<keyword evidence="3" id="KW-1185">Reference proteome</keyword>
<gene>
    <name evidence="2" type="ORF">DFR24_0258</name>
</gene>
<protein>
    <submittedName>
        <fullName evidence="2">Uncharacterized protein</fullName>
    </submittedName>
</protein>
<dbReference type="EMBL" id="SOBT01000008">
    <property type="protein sequence ID" value="TDU30901.1"/>
    <property type="molecule type" value="Genomic_DNA"/>
</dbReference>
<evidence type="ECO:0000256" key="1">
    <source>
        <dbReference type="SAM" id="Phobius"/>
    </source>
</evidence>
<proteinExistence type="predicted"/>
<reference evidence="2 3" key="1">
    <citation type="submission" date="2019-03" db="EMBL/GenBank/DDBJ databases">
        <title>Genomic Encyclopedia of Type Strains, Phase IV (KMG-IV): sequencing the most valuable type-strain genomes for metagenomic binning, comparative biology and taxonomic classification.</title>
        <authorList>
            <person name="Goeker M."/>
        </authorList>
    </citation>
    <scope>NUCLEOTIDE SEQUENCE [LARGE SCALE GENOMIC DNA]</scope>
    <source>
        <strain evidence="2 3">DSM 26377</strain>
    </source>
</reference>
<feature type="transmembrane region" description="Helical" evidence="1">
    <location>
        <begin position="67"/>
        <end position="95"/>
    </location>
</feature>
<organism evidence="2 3">
    <name type="scientific">Panacagrimonas perspica</name>
    <dbReference type="NCBI Taxonomy" id="381431"/>
    <lineage>
        <taxon>Bacteria</taxon>
        <taxon>Pseudomonadati</taxon>
        <taxon>Pseudomonadota</taxon>
        <taxon>Gammaproteobacteria</taxon>
        <taxon>Nevskiales</taxon>
        <taxon>Nevskiaceae</taxon>
        <taxon>Panacagrimonas</taxon>
    </lineage>
</organism>
<name>A0A4R7PBP4_9GAMM</name>
<keyword evidence="1" id="KW-0472">Membrane</keyword>
<comment type="caution">
    <text evidence="2">The sequence shown here is derived from an EMBL/GenBank/DDBJ whole genome shotgun (WGS) entry which is preliminary data.</text>
</comment>
<keyword evidence="1" id="KW-1133">Transmembrane helix</keyword>
<dbReference type="RefSeq" id="WP_133879536.1">
    <property type="nucleotide sequence ID" value="NZ_MWIN01000022.1"/>
</dbReference>
<sequence>MINWVIAGALMAVLLAELVDAWALRQLTLQCLGMRPRSQAELRQIRWYAEGFDHSIAVTSWLFGGSLLLAAVAGACSAHPLVIGACLLLALGAAGERGFSAHLRRRVRSVRPVR</sequence>
<evidence type="ECO:0000313" key="3">
    <source>
        <dbReference type="Proteomes" id="UP000295341"/>
    </source>
</evidence>
<dbReference type="AlphaFoldDB" id="A0A4R7PBP4"/>
<accession>A0A4R7PBP4</accession>